<evidence type="ECO:0000313" key="2">
    <source>
        <dbReference type="EMBL" id="KAK1134127.1"/>
    </source>
</evidence>
<evidence type="ECO:0000256" key="1">
    <source>
        <dbReference type="SAM" id="MobiDB-lite"/>
    </source>
</evidence>
<dbReference type="AlphaFoldDB" id="A0AA40GBP6"/>
<reference evidence="2" key="1">
    <citation type="submission" date="2021-10" db="EMBL/GenBank/DDBJ databases">
        <title>Melipona bicolor Genome sequencing and assembly.</title>
        <authorList>
            <person name="Araujo N.S."/>
            <person name="Arias M.C."/>
        </authorList>
    </citation>
    <scope>NUCLEOTIDE SEQUENCE</scope>
    <source>
        <strain evidence="2">USP_2M_L1-L4_2017</strain>
        <tissue evidence="2">Whole body</tissue>
    </source>
</reference>
<protein>
    <submittedName>
        <fullName evidence="2">Uncharacterized protein</fullName>
    </submittedName>
</protein>
<comment type="caution">
    <text evidence="2">The sequence shown here is derived from an EMBL/GenBank/DDBJ whole genome shotgun (WGS) entry which is preliminary data.</text>
</comment>
<name>A0AA40GBP6_9HYME</name>
<evidence type="ECO:0000313" key="3">
    <source>
        <dbReference type="Proteomes" id="UP001177670"/>
    </source>
</evidence>
<keyword evidence="3" id="KW-1185">Reference proteome</keyword>
<gene>
    <name evidence="2" type="ORF">K0M31_011909</name>
</gene>
<dbReference type="EMBL" id="JAHYIQ010000003">
    <property type="protein sequence ID" value="KAK1134127.1"/>
    <property type="molecule type" value="Genomic_DNA"/>
</dbReference>
<proteinExistence type="predicted"/>
<feature type="compositionally biased region" description="Low complexity" evidence="1">
    <location>
        <begin position="204"/>
        <end position="216"/>
    </location>
</feature>
<organism evidence="2 3">
    <name type="scientific">Melipona bicolor</name>
    <dbReference type="NCBI Taxonomy" id="60889"/>
    <lineage>
        <taxon>Eukaryota</taxon>
        <taxon>Metazoa</taxon>
        <taxon>Ecdysozoa</taxon>
        <taxon>Arthropoda</taxon>
        <taxon>Hexapoda</taxon>
        <taxon>Insecta</taxon>
        <taxon>Pterygota</taxon>
        <taxon>Neoptera</taxon>
        <taxon>Endopterygota</taxon>
        <taxon>Hymenoptera</taxon>
        <taxon>Apocrita</taxon>
        <taxon>Aculeata</taxon>
        <taxon>Apoidea</taxon>
        <taxon>Anthophila</taxon>
        <taxon>Apidae</taxon>
        <taxon>Melipona</taxon>
    </lineage>
</organism>
<accession>A0AA40GBP6</accession>
<sequence>MRDVYRDEIFPLTRPRLFKGKRQTLPNKFRLPREKERRTGKEFTDAARGMQRSTIPLSEWISRVAENCAVCLPPCAPFTQTDAPLDLHRILNRYSRHDSLTVSFVFSAHSPSLDRALFPRLPLSGDKIPAYDAIVSIRFLRGLILKANIRISENLPTVSRESREAALSTLENRFHRRGSRIDEIVKPAGVNSKGDPEAKKPRNSSPTSPSTEEASPLAAKKYRVRPINVGINDAGTNDGIADTETSAKTGVMPRTSQLDRQSVEDDGKFLACQDSGGWLKTKTKEGAASVFQCSQTIRVSHV</sequence>
<feature type="region of interest" description="Disordered" evidence="1">
    <location>
        <begin position="181"/>
        <end position="218"/>
    </location>
</feature>
<dbReference type="Proteomes" id="UP001177670">
    <property type="component" value="Unassembled WGS sequence"/>
</dbReference>